<sequence length="265" mass="28592">MTTQHSPILISLTAFGAAEVMRHGQLYFTHLSHAAGANGVEVRAELLRDPATELPAIADAARELGLSLVYSSPRGLWRPDGTLDTAALDEAIRHAKTLGASRFKMSIGGFQRASAATLGELRERLVAQSAELVIENDQTARAGTIGVLRRFFAAAALAGLSPGMTFDMGNWHFVGEDPLVAAEVFGSRVVYLHCKGVQRLPHKWIAVPLADSLAPYRTIAQHMPPDVPWAIEYPLVGDDLHEVTAAQIQALRRLSAECRDVPAST</sequence>
<dbReference type="InterPro" id="IPR013022">
    <property type="entry name" value="Xyl_isomerase-like_TIM-brl"/>
</dbReference>
<dbReference type="AlphaFoldDB" id="A0A5E4RWA1"/>
<protein>
    <recommendedName>
        <fullName evidence="1">Xylose isomerase-like TIM barrel domain-containing protein</fullName>
    </recommendedName>
</protein>
<dbReference type="Proteomes" id="UP000414233">
    <property type="component" value="Unassembled WGS sequence"/>
</dbReference>
<dbReference type="RefSeq" id="WP_150695319.1">
    <property type="nucleotide sequence ID" value="NZ_CABPRZ010000001.1"/>
</dbReference>
<accession>A0A5E4RWA1</accession>
<dbReference type="Gene3D" id="3.20.20.150">
    <property type="entry name" value="Divalent-metal-dependent TIM barrel enzymes"/>
    <property type="match status" value="1"/>
</dbReference>
<evidence type="ECO:0000313" key="2">
    <source>
        <dbReference type="EMBL" id="VVD66229.1"/>
    </source>
</evidence>
<proteinExistence type="predicted"/>
<organism evidence="2 3">
    <name type="scientific">Pandoraea terrae</name>
    <dbReference type="NCBI Taxonomy" id="1537710"/>
    <lineage>
        <taxon>Bacteria</taxon>
        <taxon>Pseudomonadati</taxon>
        <taxon>Pseudomonadota</taxon>
        <taxon>Betaproteobacteria</taxon>
        <taxon>Burkholderiales</taxon>
        <taxon>Burkholderiaceae</taxon>
        <taxon>Pandoraea</taxon>
    </lineage>
</organism>
<reference evidence="2 3" key="1">
    <citation type="submission" date="2019-08" db="EMBL/GenBank/DDBJ databases">
        <authorList>
            <person name="Peeters C."/>
        </authorList>
    </citation>
    <scope>NUCLEOTIDE SEQUENCE [LARGE SCALE GENOMIC DNA]</scope>
    <source>
        <strain evidence="2 3">LMG 30175</strain>
    </source>
</reference>
<dbReference type="SUPFAM" id="SSF51658">
    <property type="entry name" value="Xylose isomerase-like"/>
    <property type="match status" value="1"/>
</dbReference>
<dbReference type="Pfam" id="PF01261">
    <property type="entry name" value="AP_endonuc_2"/>
    <property type="match status" value="1"/>
</dbReference>
<evidence type="ECO:0000259" key="1">
    <source>
        <dbReference type="Pfam" id="PF01261"/>
    </source>
</evidence>
<keyword evidence="3" id="KW-1185">Reference proteome</keyword>
<dbReference type="OrthoDB" id="2237247at2"/>
<dbReference type="InterPro" id="IPR036237">
    <property type="entry name" value="Xyl_isomerase-like_sf"/>
</dbReference>
<name>A0A5E4RWA1_9BURK</name>
<dbReference type="EMBL" id="CABPRZ010000001">
    <property type="protein sequence ID" value="VVD66229.1"/>
    <property type="molecule type" value="Genomic_DNA"/>
</dbReference>
<gene>
    <name evidence="2" type="ORF">PTE30175_00357</name>
</gene>
<feature type="domain" description="Xylose isomerase-like TIM barrel" evidence="1">
    <location>
        <begin position="33"/>
        <end position="223"/>
    </location>
</feature>
<evidence type="ECO:0000313" key="3">
    <source>
        <dbReference type="Proteomes" id="UP000414233"/>
    </source>
</evidence>